<dbReference type="GO" id="GO:0005886">
    <property type="term" value="C:plasma membrane"/>
    <property type="evidence" value="ECO:0007669"/>
    <property type="project" value="TreeGrafter"/>
</dbReference>
<dbReference type="PANTHER" id="PTHR32309">
    <property type="entry name" value="TYROSINE-PROTEIN KINASE"/>
    <property type="match status" value="1"/>
</dbReference>
<comment type="caution">
    <text evidence="2">The sequence shown here is derived from an EMBL/GenBank/DDBJ whole genome shotgun (WGS) entry which is preliminary data.</text>
</comment>
<evidence type="ECO:0000313" key="2">
    <source>
        <dbReference type="EMBL" id="MTH77825.1"/>
    </source>
</evidence>
<dbReference type="EMBL" id="WMIE01000003">
    <property type="protein sequence ID" value="MTH77825.1"/>
    <property type="molecule type" value="Genomic_DNA"/>
</dbReference>
<proteinExistence type="predicted"/>
<dbReference type="PANTHER" id="PTHR32309:SF13">
    <property type="entry name" value="FERRIC ENTEROBACTIN TRANSPORT PROTEIN FEPE"/>
    <property type="match status" value="1"/>
</dbReference>
<gene>
    <name evidence="2" type="ORF">GL286_08815</name>
</gene>
<sequence>MRREASRTALDTKFAKTVNSRFAILRTQILREMRKHGWRRLAITPLTAGAGGTSVAVQLALALSRQKLTEVILVDLDLAQPSIATTLGIPGCDPVSEVLNLNRPMADITAIVEEVPNLWVVAPGSAEDDAAELLQDDALATALHVWRGIRPNAIEIFDTAALLDGDAALATLPLVDAILLVADGRRSTNSDMTKAERLLKDLPPIMGVILNKSED</sequence>
<keyword evidence="3" id="KW-1185">Reference proteome</keyword>
<dbReference type="Gene3D" id="3.40.50.300">
    <property type="entry name" value="P-loop containing nucleotide triphosphate hydrolases"/>
    <property type="match status" value="1"/>
</dbReference>
<dbReference type="Proteomes" id="UP000478183">
    <property type="component" value="Unassembled WGS sequence"/>
</dbReference>
<evidence type="ECO:0000256" key="1">
    <source>
        <dbReference type="SAM" id="Phobius"/>
    </source>
</evidence>
<dbReference type="SUPFAM" id="SSF52540">
    <property type="entry name" value="P-loop containing nucleoside triphosphate hydrolases"/>
    <property type="match status" value="1"/>
</dbReference>
<accession>A0A6L6J9J9</accession>
<dbReference type="AlphaFoldDB" id="A0A6L6J9J9"/>
<organism evidence="2 3">
    <name type="scientific">Paracoccus aestuariivivens</name>
    <dbReference type="NCBI Taxonomy" id="1820333"/>
    <lineage>
        <taxon>Bacteria</taxon>
        <taxon>Pseudomonadati</taxon>
        <taxon>Pseudomonadota</taxon>
        <taxon>Alphaproteobacteria</taxon>
        <taxon>Rhodobacterales</taxon>
        <taxon>Paracoccaceae</taxon>
        <taxon>Paracoccus</taxon>
    </lineage>
</organism>
<feature type="transmembrane region" description="Helical" evidence="1">
    <location>
        <begin position="41"/>
        <end position="63"/>
    </location>
</feature>
<reference evidence="2 3" key="1">
    <citation type="submission" date="2019-11" db="EMBL/GenBank/DDBJ databases">
        <authorList>
            <person name="Dong K."/>
        </authorList>
    </citation>
    <scope>NUCLEOTIDE SEQUENCE [LARGE SCALE GENOMIC DNA]</scope>
    <source>
        <strain evidence="2 3">NBRC 111993</strain>
    </source>
</reference>
<keyword evidence="1" id="KW-0472">Membrane</keyword>
<evidence type="ECO:0000313" key="3">
    <source>
        <dbReference type="Proteomes" id="UP000478183"/>
    </source>
</evidence>
<keyword evidence="1" id="KW-1133">Transmembrane helix</keyword>
<dbReference type="InterPro" id="IPR027417">
    <property type="entry name" value="P-loop_NTPase"/>
</dbReference>
<dbReference type="GO" id="GO:0004713">
    <property type="term" value="F:protein tyrosine kinase activity"/>
    <property type="evidence" value="ECO:0007669"/>
    <property type="project" value="TreeGrafter"/>
</dbReference>
<keyword evidence="1" id="KW-0812">Transmembrane</keyword>
<name>A0A6L6J9J9_9RHOB</name>
<protein>
    <submittedName>
        <fullName evidence="2">Chromosome partitioning protein</fullName>
    </submittedName>
</protein>
<dbReference type="InterPro" id="IPR050445">
    <property type="entry name" value="Bact_polysacc_biosynth/exp"/>
</dbReference>